<dbReference type="OMA" id="HAGEVYI"/>
<protein>
    <recommendedName>
        <fullName evidence="1">triacylglycerol lipase</fullName>
        <ecNumber evidence="1">3.1.1.3</ecNumber>
    </recommendedName>
</protein>
<feature type="domain" description="Fungal lipase-type" evidence="5">
    <location>
        <begin position="122"/>
        <end position="274"/>
    </location>
</feature>
<feature type="chain" id="PRO_5002680146" description="triacylglycerol lipase" evidence="4">
    <location>
        <begin position="21"/>
        <end position="347"/>
    </location>
</feature>
<dbReference type="InterPro" id="IPR051299">
    <property type="entry name" value="AB_hydrolase_lip/est"/>
</dbReference>
<dbReference type="Gene3D" id="3.40.50.1820">
    <property type="entry name" value="alpha/beta hydrolase"/>
    <property type="match status" value="1"/>
</dbReference>
<dbReference type="GO" id="GO:0006629">
    <property type="term" value="P:lipid metabolic process"/>
    <property type="evidence" value="ECO:0007669"/>
    <property type="project" value="InterPro"/>
</dbReference>
<reference evidence="6 7" key="1">
    <citation type="journal article" date="2009" name="Nature">
        <title>Evolution of pathogenicity and sexual reproduction in eight Candida genomes.</title>
        <authorList>
            <person name="Butler G."/>
            <person name="Rasmussen M.D."/>
            <person name="Lin M.F."/>
            <person name="Santos M.A."/>
            <person name="Sakthikumar S."/>
            <person name="Munro C.A."/>
            <person name="Rheinbay E."/>
            <person name="Grabherr M."/>
            <person name="Forche A."/>
            <person name="Reedy J.L."/>
            <person name="Agrafioti I."/>
            <person name="Arnaud M.B."/>
            <person name="Bates S."/>
            <person name="Brown A.J."/>
            <person name="Brunke S."/>
            <person name="Costanzo M.C."/>
            <person name="Fitzpatrick D.A."/>
            <person name="de Groot P.W."/>
            <person name="Harris D."/>
            <person name="Hoyer L.L."/>
            <person name="Hube B."/>
            <person name="Klis F.M."/>
            <person name="Kodira C."/>
            <person name="Lennard N."/>
            <person name="Logue M.E."/>
            <person name="Martin R."/>
            <person name="Neiman A.M."/>
            <person name="Nikolaou E."/>
            <person name="Quail M.A."/>
            <person name="Quinn J."/>
            <person name="Santos M.C."/>
            <person name="Schmitzberger F.F."/>
            <person name="Sherlock G."/>
            <person name="Shah P."/>
            <person name="Silverstein K.A."/>
            <person name="Skrzypek M.S."/>
            <person name="Soll D."/>
            <person name="Staggs R."/>
            <person name="Stansfield I."/>
            <person name="Stumpf M.P."/>
            <person name="Sudbery P.E."/>
            <person name="Srikantha T."/>
            <person name="Zeng Q."/>
            <person name="Berman J."/>
            <person name="Berriman M."/>
            <person name="Heitman J."/>
            <person name="Gow N.A."/>
            <person name="Lorenz M.C."/>
            <person name="Birren B.W."/>
            <person name="Kellis M."/>
            <person name="Cuomo C.A."/>
        </authorList>
    </citation>
    <scope>NUCLEOTIDE SEQUENCE [LARGE SCALE GENOMIC DNA]</scope>
    <source>
        <strain evidence="7">ATCC 11503 / BCRC 21390 / CBS 2605 / JCM 1781 / NBRC 1676 / NRRL YB-4239</strain>
    </source>
</reference>
<dbReference type="EC" id="3.1.1.3" evidence="1"/>
<dbReference type="VEuPathDB" id="FungiDB:LELG_04688"/>
<dbReference type="SUPFAM" id="SSF53474">
    <property type="entry name" value="alpha/beta-Hydrolases"/>
    <property type="match status" value="1"/>
</dbReference>
<dbReference type="OrthoDB" id="438440at2759"/>
<keyword evidence="2 4" id="KW-0732">Signal</keyword>
<dbReference type="GeneID" id="5231196"/>
<evidence type="ECO:0000313" key="6">
    <source>
        <dbReference type="EMBL" id="EDK46507.1"/>
    </source>
</evidence>
<dbReference type="PANTHER" id="PTHR46640:SF1">
    <property type="entry name" value="FUNGAL LIPASE-LIKE DOMAIN-CONTAINING PROTEIN-RELATED"/>
    <property type="match status" value="1"/>
</dbReference>
<proteinExistence type="predicted"/>
<evidence type="ECO:0000313" key="7">
    <source>
        <dbReference type="Proteomes" id="UP000001996"/>
    </source>
</evidence>
<gene>
    <name evidence="6" type="ORF">LELG_04688</name>
</gene>
<dbReference type="Proteomes" id="UP000001996">
    <property type="component" value="Unassembled WGS sequence"/>
</dbReference>
<evidence type="ECO:0000256" key="1">
    <source>
        <dbReference type="ARBA" id="ARBA00013279"/>
    </source>
</evidence>
<dbReference type="eggNOG" id="KOG4569">
    <property type="taxonomic scope" value="Eukaryota"/>
</dbReference>
<dbReference type="RefSeq" id="XP_001523875.1">
    <property type="nucleotide sequence ID" value="XM_001523825.1"/>
</dbReference>
<dbReference type="InterPro" id="IPR002921">
    <property type="entry name" value="Fungal_lipase-type"/>
</dbReference>
<keyword evidence="3" id="KW-0378">Hydrolase</keyword>
<evidence type="ECO:0000256" key="4">
    <source>
        <dbReference type="SAM" id="SignalP"/>
    </source>
</evidence>
<dbReference type="KEGG" id="lel:PVL30_005418"/>
<dbReference type="HOGENOM" id="CLU_032957_3_2_1"/>
<evidence type="ECO:0000256" key="3">
    <source>
        <dbReference type="ARBA" id="ARBA00022801"/>
    </source>
</evidence>
<dbReference type="InParanoid" id="A5E4Z9"/>
<accession>A5E4Z9</accession>
<organism evidence="6 7">
    <name type="scientific">Lodderomyces elongisporus (strain ATCC 11503 / CBS 2605 / JCM 1781 / NBRC 1676 / NRRL YB-4239)</name>
    <name type="common">Yeast</name>
    <name type="synonym">Saccharomyces elongisporus</name>
    <dbReference type="NCBI Taxonomy" id="379508"/>
    <lineage>
        <taxon>Eukaryota</taxon>
        <taxon>Fungi</taxon>
        <taxon>Dikarya</taxon>
        <taxon>Ascomycota</taxon>
        <taxon>Saccharomycotina</taxon>
        <taxon>Pichiomycetes</taxon>
        <taxon>Debaryomycetaceae</taxon>
        <taxon>Candida/Lodderomyces clade</taxon>
        <taxon>Lodderomyces</taxon>
    </lineage>
</organism>
<dbReference type="EMBL" id="CH981530">
    <property type="protein sequence ID" value="EDK46507.1"/>
    <property type="molecule type" value="Genomic_DNA"/>
</dbReference>
<dbReference type="InterPro" id="IPR029058">
    <property type="entry name" value="AB_hydrolase_fold"/>
</dbReference>
<name>A5E4Z9_LODEL</name>
<dbReference type="Pfam" id="PF01764">
    <property type="entry name" value="Lipase_3"/>
    <property type="match status" value="1"/>
</dbReference>
<feature type="signal peptide" evidence="4">
    <location>
        <begin position="1"/>
        <end position="20"/>
    </location>
</feature>
<dbReference type="AlphaFoldDB" id="A5E4Z9"/>
<dbReference type="PANTHER" id="PTHR46640">
    <property type="entry name" value="TRIACYLGLYCEROL LIPASE, PUTATIVE (AFU_ORTHOLOGUE AFUA_6G06510)-RELATED"/>
    <property type="match status" value="1"/>
</dbReference>
<sequence>MNFTHYISILSLLRLISSIAQNVFDVSSNSREILPIDHEIYSNLYTYAHLIDISYCISKVQHIEKPFKCNIECEDRFPNMTLVYQWYFDDSVTGYISTTYDNIFHYNRDSAKRKQQNKTIIIALRGTRSIFDSYADMRADMVDFTSLGSILKPCTGCKVHRGFYKYFQRTRDIIHQYVMQELKGAQLGIENYELVILGHSLGGSVAILLALFYLDLGFEKLTAVTMGQPLVGNREFVDWADDALGSKYKPRHGDFKRKFLRIIHKEDVVTIIPKRGNFLPYQPFDNQIYLNCSESDTRPSPDQVFDCRDASNEQCIEGDFPNYLKSGNDYLQIHITYLRRMGLCGMI</sequence>
<dbReference type="CDD" id="cd00519">
    <property type="entry name" value="Lipase_3"/>
    <property type="match status" value="1"/>
</dbReference>
<evidence type="ECO:0000256" key="2">
    <source>
        <dbReference type="ARBA" id="ARBA00022729"/>
    </source>
</evidence>
<dbReference type="GO" id="GO:0004806">
    <property type="term" value="F:triacylglycerol lipase activity"/>
    <property type="evidence" value="ECO:0007669"/>
    <property type="project" value="UniProtKB-EC"/>
</dbReference>
<evidence type="ECO:0000259" key="5">
    <source>
        <dbReference type="Pfam" id="PF01764"/>
    </source>
</evidence>
<keyword evidence="7" id="KW-1185">Reference proteome</keyword>